<name>A0A1X2GUF5_9FUNG</name>
<comment type="subcellular location">
    <subcellularLocation>
        <location evidence="1">Mitochondrion</location>
    </subcellularLocation>
</comment>
<evidence type="ECO:0000256" key="1">
    <source>
        <dbReference type="ARBA" id="ARBA00004173"/>
    </source>
</evidence>
<proteinExistence type="inferred from homology"/>
<dbReference type="Pfam" id="PF15786">
    <property type="entry name" value="PET117"/>
    <property type="match status" value="1"/>
</dbReference>
<evidence type="ECO:0000313" key="7">
    <source>
        <dbReference type="Proteomes" id="UP000242146"/>
    </source>
</evidence>
<evidence type="ECO:0008006" key="8">
    <source>
        <dbReference type="Google" id="ProtNLM"/>
    </source>
</evidence>
<dbReference type="OrthoDB" id="76305at2759"/>
<sequence length="90" mass="10296">MSTAAKVTLGASIAFCCGSIYGVHYIQRYEQELLRQGLIKDDERRLKKEQQRNNERELMEQQALHAELLKTQTVSTLPSNEPISQDDTQT</sequence>
<accession>A0A1X2GUF5</accession>
<evidence type="ECO:0000256" key="4">
    <source>
        <dbReference type="ARBA" id="ARBA00023128"/>
    </source>
</evidence>
<evidence type="ECO:0000256" key="5">
    <source>
        <dbReference type="SAM" id="MobiDB-lite"/>
    </source>
</evidence>
<organism evidence="6 7">
    <name type="scientific">Hesseltinella vesiculosa</name>
    <dbReference type="NCBI Taxonomy" id="101127"/>
    <lineage>
        <taxon>Eukaryota</taxon>
        <taxon>Fungi</taxon>
        <taxon>Fungi incertae sedis</taxon>
        <taxon>Mucoromycota</taxon>
        <taxon>Mucoromycotina</taxon>
        <taxon>Mucoromycetes</taxon>
        <taxon>Mucorales</taxon>
        <taxon>Cunninghamellaceae</taxon>
        <taxon>Hesseltinella</taxon>
    </lineage>
</organism>
<reference evidence="6 7" key="1">
    <citation type="submission" date="2016-07" db="EMBL/GenBank/DDBJ databases">
        <title>Pervasive Adenine N6-methylation of Active Genes in Fungi.</title>
        <authorList>
            <consortium name="DOE Joint Genome Institute"/>
            <person name="Mondo S.J."/>
            <person name="Dannebaum R.O."/>
            <person name="Kuo R.C."/>
            <person name="Labutti K."/>
            <person name="Haridas S."/>
            <person name="Kuo A."/>
            <person name="Salamov A."/>
            <person name="Ahrendt S.R."/>
            <person name="Lipzen A."/>
            <person name="Sullivan W."/>
            <person name="Andreopoulos W.B."/>
            <person name="Clum A."/>
            <person name="Lindquist E."/>
            <person name="Daum C."/>
            <person name="Ramamoorthy G.K."/>
            <person name="Gryganskyi A."/>
            <person name="Culley D."/>
            <person name="Magnuson J.K."/>
            <person name="James T.Y."/>
            <person name="O'Malley M.A."/>
            <person name="Stajich J.E."/>
            <person name="Spatafora J.W."/>
            <person name="Visel A."/>
            <person name="Grigoriev I.V."/>
        </authorList>
    </citation>
    <scope>NUCLEOTIDE SEQUENCE [LARGE SCALE GENOMIC DNA]</scope>
    <source>
        <strain evidence="6 7">NRRL 3301</strain>
    </source>
</reference>
<keyword evidence="4" id="KW-0496">Mitochondrion</keyword>
<evidence type="ECO:0000256" key="2">
    <source>
        <dbReference type="ARBA" id="ARBA00008197"/>
    </source>
</evidence>
<evidence type="ECO:0000313" key="6">
    <source>
        <dbReference type="EMBL" id="ORX61630.1"/>
    </source>
</evidence>
<dbReference type="GO" id="GO:0005739">
    <property type="term" value="C:mitochondrion"/>
    <property type="evidence" value="ECO:0007669"/>
    <property type="project" value="UniProtKB-SubCell"/>
</dbReference>
<dbReference type="GO" id="GO:0033617">
    <property type="term" value="P:mitochondrial respiratory chain complex IV assembly"/>
    <property type="evidence" value="ECO:0007669"/>
    <property type="project" value="TreeGrafter"/>
</dbReference>
<keyword evidence="3" id="KW-0809">Transit peptide</keyword>
<comment type="caution">
    <text evidence="6">The sequence shown here is derived from an EMBL/GenBank/DDBJ whole genome shotgun (WGS) entry which is preliminary data.</text>
</comment>
<dbReference type="STRING" id="101127.A0A1X2GUF5"/>
<dbReference type="EMBL" id="MCGT01000003">
    <property type="protein sequence ID" value="ORX61630.1"/>
    <property type="molecule type" value="Genomic_DNA"/>
</dbReference>
<keyword evidence="7" id="KW-1185">Reference proteome</keyword>
<evidence type="ECO:0000256" key="3">
    <source>
        <dbReference type="ARBA" id="ARBA00022946"/>
    </source>
</evidence>
<dbReference type="PANTHER" id="PTHR28163:SF1">
    <property type="entry name" value="PROTEIN PET117 HOMOLOG, MITOCHONDRIAL"/>
    <property type="match status" value="1"/>
</dbReference>
<dbReference type="AlphaFoldDB" id="A0A1X2GUF5"/>
<dbReference type="InterPro" id="IPR031568">
    <property type="entry name" value="Pet117"/>
</dbReference>
<gene>
    <name evidence="6" type="ORF">DM01DRAFT_1370670</name>
</gene>
<dbReference type="Proteomes" id="UP000242146">
    <property type="component" value="Unassembled WGS sequence"/>
</dbReference>
<feature type="region of interest" description="Disordered" evidence="5">
    <location>
        <begin position="71"/>
        <end position="90"/>
    </location>
</feature>
<comment type="similarity">
    <text evidence="2">Belongs to the PET117 family.</text>
</comment>
<protein>
    <recommendedName>
        <fullName evidence="8">Cytochrome c oxidase assembly protein</fullName>
    </recommendedName>
</protein>
<dbReference type="PANTHER" id="PTHR28163">
    <property type="entry name" value="PROTEIN PET117 HOMOLOG, MITOCHONDRIAL"/>
    <property type="match status" value="1"/>
</dbReference>